<name>A0ABQ6P327_9SPHN</name>
<gene>
    <name evidence="2" type="ORF">NUTIK01_04340</name>
</gene>
<sequence length="105" mass="11499">MERAAHGDHLVEVLALGPELEFTGRIAGIGAGLEIGDDHHLDRDGLDHRKRGNSRFSRLHAGPRRRHHKRQSGAKRGTSLQSMTNGPGFPARADYDGASQIVFPE</sequence>
<dbReference type="Proteomes" id="UP001187221">
    <property type="component" value="Unassembled WGS sequence"/>
</dbReference>
<evidence type="ECO:0000313" key="3">
    <source>
        <dbReference type="Proteomes" id="UP001187221"/>
    </source>
</evidence>
<proteinExistence type="predicted"/>
<comment type="caution">
    <text evidence="2">The sequence shown here is derived from an EMBL/GenBank/DDBJ whole genome shotgun (WGS) entry which is preliminary data.</text>
</comment>
<protein>
    <submittedName>
        <fullName evidence="2">Uncharacterized protein</fullName>
    </submittedName>
</protein>
<evidence type="ECO:0000256" key="1">
    <source>
        <dbReference type="SAM" id="MobiDB-lite"/>
    </source>
</evidence>
<keyword evidence="3" id="KW-1185">Reference proteome</keyword>
<feature type="compositionally biased region" description="Basic residues" evidence="1">
    <location>
        <begin position="48"/>
        <end position="73"/>
    </location>
</feature>
<accession>A0ABQ6P327</accession>
<reference evidence="2 3" key="1">
    <citation type="submission" date="2023-06" db="EMBL/GenBank/DDBJ databases">
        <title>Draft genome sequence of Novosphingobium sp. strain IK01.</title>
        <authorList>
            <person name="Hatamoto M."/>
            <person name="Ikarashi T."/>
            <person name="Yamaguchi T."/>
        </authorList>
    </citation>
    <scope>NUCLEOTIDE SEQUENCE [LARGE SCALE GENOMIC DNA]</scope>
    <source>
        <strain evidence="2 3">IK01</strain>
    </source>
</reference>
<organism evidence="2 3">
    <name type="scientific">Novosphingobium pituita</name>
    <dbReference type="NCBI Taxonomy" id="3056842"/>
    <lineage>
        <taxon>Bacteria</taxon>
        <taxon>Pseudomonadati</taxon>
        <taxon>Pseudomonadota</taxon>
        <taxon>Alphaproteobacteria</taxon>
        <taxon>Sphingomonadales</taxon>
        <taxon>Sphingomonadaceae</taxon>
        <taxon>Novosphingobium</taxon>
    </lineage>
</organism>
<feature type="region of interest" description="Disordered" evidence="1">
    <location>
        <begin position="44"/>
        <end position="105"/>
    </location>
</feature>
<evidence type="ECO:0000313" key="2">
    <source>
        <dbReference type="EMBL" id="GMM59657.1"/>
    </source>
</evidence>
<dbReference type="EMBL" id="BTFW01000001">
    <property type="protein sequence ID" value="GMM59657.1"/>
    <property type="molecule type" value="Genomic_DNA"/>
</dbReference>